<dbReference type="SUPFAM" id="SSF46955">
    <property type="entry name" value="Putative DNA-binding domain"/>
    <property type="match status" value="1"/>
</dbReference>
<dbReference type="Pfam" id="PF13411">
    <property type="entry name" value="MerR_1"/>
    <property type="match status" value="1"/>
</dbReference>
<reference evidence="3 4" key="1">
    <citation type="journal article" date="2019" name="J. Ind. Microbiol. Biotechnol.">
        <title>The complete genomic sequence of Streptomyces spectabilis NRRL-2792 and identification of secondary metabolite biosynthetic gene clusters.</title>
        <authorList>
            <person name="Sinha A."/>
            <person name="Phillips-Salemka S."/>
            <person name="Niraula T.A."/>
            <person name="Short K.A."/>
            <person name="Niraula N.P."/>
        </authorList>
    </citation>
    <scope>NUCLEOTIDE SEQUENCE [LARGE SCALE GENOMIC DNA]</scope>
    <source>
        <strain evidence="3 4">NRRL 2792</strain>
    </source>
</reference>
<dbReference type="Gene3D" id="1.10.1660.10">
    <property type="match status" value="1"/>
</dbReference>
<dbReference type="AlphaFoldDB" id="A0A516RM72"/>
<dbReference type="InterPro" id="IPR047057">
    <property type="entry name" value="MerR_fam"/>
</dbReference>
<gene>
    <name evidence="3" type="ORF">FH965_36295</name>
</gene>
<dbReference type="GO" id="GO:0003700">
    <property type="term" value="F:DNA-binding transcription factor activity"/>
    <property type="evidence" value="ECO:0007669"/>
    <property type="project" value="InterPro"/>
</dbReference>
<dbReference type="PANTHER" id="PTHR30204">
    <property type="entry name" value="REDOX-CYCLING DRUG-SENSING TRANSCRIPTIONAL ACTIVATOR SOXR"/>
    <property type="match status" value="1"/>
</dbReference>
<dbReference type="CDD" id="cd01282">
    <property type="entry name" value="HTH_MerR-like_sg3"/>
    <property type="match status" value="1"/>
</dbReference>
<dbReference type="PROSITE" id="PS00552">
    <property type="entry name" value="HTH_MERR_1"/>
    <property type="match status" value="1"/>
</dbReference>
<organism evidence="3 4">
    <name type="scientific">Streptomyces spectabilis</name>
    <dbReference type="NCBI Taxonomy" id="68270"/>
    <lineage>
        <taxon>Bacteria</taxon>
        <taxon>Bacillati</taxon>
        <taxon>Actinomycetota</taxon>
        <taxon>Actinomycetes</taxon>
        <taxon>Kitasatosporales</taxon>
        <taxon>Streptomycetaceae</taxon>
        <taxon>Streptomyces</taxon>
    </lineage>
</organism>
<dbReference type="EMBL" id="CP040916">
    <property type="protein sequence ID" value="QDQ16755.1"/>
    <property type="molecule type" value="Genomic_DNA"/>
</dbReference>
<name>A0A516RM72_STRST</name>
<evidence type="ECO:0000313" key="4">
    <source>
        <dbReference type="Proteomes" id="UP000316806"/>
    </source>
</evidence>
<dbReference type="RefSeq" id="WP_144323935.1">
    <property type="nucleotide sequence ID" value="NZ_CP040916.1"/>
</dbReference>
<dbReference type="SMART" id="SM00422">
    <property type="entry name" value="HTH_MERR"/>
    <property type="match status" value="1"/>
</dbReference>
<evidence type="ECO:0000256" key="1">
    <source>
        <dbReference type="ARBA" id="ARBA00023125"/>
    </source>
</evidence>
<evidence type="ECO:0000313" key="3">
    <source>
        <dbReference type="EMBL" id="QDQ16755.1"/>
    </source>
</evidence>
<accession>A0A516RM72</accession>
<dbReference type="Proteomes" id="UP000316806">
    <property type="component" value="Chromosome"/>
</dbReference>
<dbReference type="PRINTS" id="PR00040">
    <property type="entry name" value="HTHMERR"/>
</dbReference>
<proteinExistence type="predicted"/>
<dbReference type="GO" id="GO:0003677">
    <property type="term" value="F:DNA binding"/>
    <property type="evidence" value="ECO:0007669"/>
    <property type="project" value="UniProtKB-KW"/>
</dbReference>
<protein>
    <submittedName>
        <fullName evidence="3">MerR family transcriptional regulator</fullName>
    </submittedName>
</protein>
<dbReference type="InterPro" id="IPR000551">
    <property type="entry name" value="MerR-type_HTH_dom"/>
</dbReference>
<sequence length="129" mass="13932">MRMGEFSRRTGVSQRLLRYYEEQGLLAPVRRPSGYREYTEEDVVTVRGIRVLLAAGLGTATIAELLPCMVDDDGALAPGCSGLLPDLTKERERIDEAVAGLLAARARLDEIINAPVPGAPADQDACYVG</sequence>
<dbReference type="InterPro" id="IPR009061">
    <property type="entry name" value="DNA-bd_dom_put_sf"/>
</dbReference>
<evidence type="ECO:0000259" key="2">
    <source>
        <dbReference type="PROSITE" id="PS50937"/>
    </source>
</evidence>
<feature type="domain" description="HTH merR-type" evidence="2">
    <location>
        <begin position="1"/>
        <end position="68"/>
    </location>
</feature>
<dbReference type="PROSITE" id="PS50937">
    <property type="entry name" value="HTH_MERR_2"/>
    <property type="match status" value="1"/>
</dbReference>
<keyword evidence="1" id="KW-0238">DNA-binding</keyword>
<dbReference type="PANTHER" id="PTHR30204:SF97">
    <property type="entry name" value="MERR FAMILY REGULATORY PROTEIN"/>
    <property type="match status" value="1"/>
</dbReference>